<dbReference type="InterPro" id="IPR027417">
    <property type="entry name" value="P-loop_NTPase"/>
</dbReference>
<keyword evidence="4" id="KW-0539">Nucleus</keyword>
<evidence type="ECO:0000259" key="6">
    <source>
        <dbReference type="PROSITE" id="PS51192"/>
    </source>
</evidence>
<sequence>MASSSAVVKATWREGDSCLAPDPRDGTLREATIKRLTSISNTNDTTAWVQFTHLEKDEEKEEKEAVPVSKLMRPGLNHFLQEKPMFPCIAADTRLCVPLELSDVNGDSVPYTINRYLRDYQREGTWEDIEKNRPQFLQSQIPSKQSKPNKVFLIVAPLSVLYNWKDELDTWGHFQCVVVHGLRKEEELARITKGRIEIALTTYETLRLCLDQFNNIDWSAVVVDEAHKLKNPNSQITQAMKDLKCKIRVGLTGTILQNNLEELWCVMDWSIPGCLGNLGNFKNNFSDPIEQGQRHSATKRALATARKTVRALVRKISHLFLRRTKALIKEQLPKKDDRVVYCSLTDFQQTVYQTVLDSEDVTLILKSSEKCDCQSGRTRGRCCYKTNSEGVEIKSLYFSYLAILRKIANHAALLQSTAGTSKKQEKYVGRICAKVFQKFPDFVQRCKDEAFEALSDPLYSGKMKVLQKLMKHYLQRRDKILIFSLSTKLLDVLESYCMAEGLDYIRLDGTTKAKERVQIVKEFNISPHINLCLVSTMAGGLGLNFVGANVVVLFDPTWNPANDLQAIDRAYRIGQCRDVTVLRLISLGTVEEVIYLRQIYKQQLQSSVVGKESARRYFEAVQGHGVHKGELFGIKNLFRLQTLGSCLTREILEREGQVEAGVMTSSTYKAEEKEEGTEGVSKPGDSPPADDPVPNNEPAQENRGASKVPKGVLDFSSGSEEDDEEQGLKRKGSKPGAADGNSAAAGPGRVSLLQHGFSWLLERVNGKPELAEGDSSPGIEESPSEEETLDQNMEGASSGICKSSDAGNASVGPPKLGTKTWGSDIEDSENGDSGKEERVSLFKQSDDNVRKRRGLKGWTNKNITVDEESDGNPSPDKKKPNKLKTSVPKVRRFKGYSDESEDLDIKAKTCPKRSTLNSHGRGSCRENLDHNKKWLSASVRDKARSEYTKDIETFTSSEEENSPVKKGRSPGCPSTSPQIERSRFELTKDGQRAATTRTERRAGMPKAVSFTNLKCQTSPASKGKDITIDSVLGGVHEVLYTHSNQRIVGGSKAEERMSRAAVRDVFERKMYSQLPANHLLGTQEIDIAALSETRLADEGQLKEEKGGYTFFWKGKPANEPRIHDVGFAIKNCLINYLHELPVGINERLMTIRLMLASSQMATVISAYAPTLDAQDEVKEAFYADLDKILSEVPKEDKLILLGDFNARVGRNHHLWRGTLGREGVGNTNSNGILLLTKCSEHNLVITNTLFRQKNKFKTSWMHPRSKLWHLIDYVIVRSKDCRDVLNTRAMTSADDCWTDHRLIRSIMSIRLMRKRRMQKRQSRPKLNIDLLGDTTYQQQLQDALSAALPKQYPEDTEKHGGTLSTAIMNSCNNILGQKKRRHQDWYDEDDTEIQQLIDIKRQTFITWQNNIHCKVERAAHAKAKAAVQTQVRKLKNQWWTKKALEIQQLADFGDTRGFFDATRAVYGPSYRCLTPLRSKDGLLLLKDKDAIANRWKEHYKDLLNRDTIPEMEALDKLPQQPIVESMGEPPSLGEVLDAIKNMKNNKAAGPDGIPAEVLKKGGPDLLKHIHALLLKIWEEEEIPAQLRDALIVSIFKKGDRADCGNYRGISLLSTIGKP</sequence>
<dbReference type="Pfam" id="PF14773">
    <property type="entry name" value="VIGSSK"/>
    <property type="match status" value="1"/>
</dbReference>
<dbReference type="InterPro" id="IPR038718">
    <property type="entry name" value="SNF2-like_sf"/>
</dbReference>
<dbReference type="GO" id="GO:0005524">
    <property type="term" value="F:ATP binding"/>
    <property type="evidence" value="ECO:0007669"/>
    <property type="project" value="InterPro"/>
</dbReference>
<dbReference type="InterPro" id="IPR000330">
    <property type="entry name" value="SNF2_N"/>
</dbReference>
<dbReference type="SMART" id="SM00487">
    <property type="entry name" value="DEXDc"/>
    <property type="match status" value="1"/>
</dbReference>
<evidence type="ECO:0000256" key="5">
    <source>
        <dbReference type="SAM" id="MobiDB-lite"/>
    </source>
</evidence>
<reference evidence="8" key="1">
    <citation type="submission" date="2023-04" db="EMBL/GenBank/DDBJ databases">
        <title>Chromosome-level genome of Chaenocephalus aceratus.</title>
        <authorList>
            <person name="Park H."/>
        </authorList>
    </citation>
    <scope>NUCLEOTIDE SEQUENCE</scope>
    <source>
        <strain evidence="8">DE</strain>
        <tissue evidence="8">Muscle</tissue>
    </source>
</reference>
<dbReference type="InterPro" id="IPR001650">
    <property type="entry name" value="Helicase_C-like"/>
</dbReference>
<dbReference type="Pfam" id="PF00176">
    <property type="entry name" value="SNF2-rel_dom"/>
    <property type="match status" value="1"/>
</dbReference>
<feature type="region of interest" description="Disordered" evidence="5">
    <location>
        <begin position="953"/>
        <end position="978"/>
    </location>
</feature>
<keyword evidence="3" id="KW-0547">Nucleotide-binding</keyword>
<organism evidence="8 9">
    <name type="scientific">Dissostichus eleginoides</name>
    <name type="common">Patagonian toothfish</name>
    <name type="synonym">Dissostichus amissus</name>
    <dbReference type="NCBI Taxonomy" id="100907"/>
    <lineage>
        <taxon>Eukaryota</taxon>
        <taxon>Metazoa</taxon>
        <taxon>Chordata</taxon>
        <taxon>Craniata</taxon>
        <taxon>Vertebrata</taxon>
        <taxon>Euteleostomi</taxon>
        <taxon>Actinopterygii</taxon>
        <taxon>Neopterygii</taxon>
        <taxon>Teleostei</taxon>
        <taxon>Neoteleostei</taxon>
        <taxon>Acanthomorphata</taxon>
        <taxon>Eupercaria</taxon>
        <taxon>Perciformes</taxon>
        <taxon>Notothenioidei</taxon>
        <taxon>Nototheniidae</taxon>
        <taxon>Dissostichus</taxon>
    </lineage>
</organism>
<dbReference type="GO" id="GO:0005634">
    <property type="term" value="C:nucleus"/>
    <property type="evidence" value="ECO:0007669"/>
    <property type="project" value="UniProtKB-SubCell"/>
</dbReference>
<keyword evidence="2" id="KW-0378">Hydrolase</keyword>
<evidence type="ECO:0000256" key="3">
    <source>
        <dbReference type="ARBA" id="ARBA00022806"/>
    </source>
</evidence>
<evidence type="ECO:0000259" key="7">
    <source>
        <dbReference type="PROSITE" id="PS51194"/>
    </source>
</evidence>
<proteinExistence type="predicted"/>
<dbReference type="CDD" id="cd18793">
    <property type="entry name" value="SF2_C_SNF"/>
    <property type="match status" value="1"/>
</dbReference>
<feature type="region of interest" description="Disordered" evidence="5">
    <location>
        <begin position="768"/>
        <end position="927"/>
    </location>
</feature>
<dbReference type="Pfam" id="PF00271">
    <property type="entry name" value="Helicase_C"/>
    <property type="match status" value="1"/>
</dbReference>
<dbReference type="Gene3D" id="3.40.50.300">
    <property type="entry name" value="P-loop containing nucleotide triphosphate hydrolases"/>
    <property type="match status" value="1"/>
</dbReference>
<accession>A0AAD9C1R8</accession>
<dbReference type="InterPro" id="IPR029256">
    <property type="entry name" value="Heliccase-ass-bd"/>
</dbReference>
<dbReference type="SUPFAM" id="SSF52540">
    <property type="entry name" value="P-loop containing nucleoside triphosphate hydrolases"/>
    <property type="match status" value="2"/>
</dbReference>
<comment type="caution">
    <text evidence="8">The sequence shown here is derived from an EMBL/GenBank/DDBJ whole genome shotgun (WGS) entry which is preliminary data.</text>
</comment>
<dbReference type="PROSITE" id="PS51192">
    <property type="entry name" value="HELICASE_ATP_BIND_1"/>
    <property type="match status" value="1"/>
</dbReference>
<evidence type="ECO:0000256" key="2">
    <source>
        <dbReference type="ARBA" id="ARBA00022801"/>
    </source>
</evidence>
<dbReference type="Proteomes" id="UP001228049">
    <property type="component" value="Unassembled WGS sequence"/>
</dbReference>
<feature type="domain" description="Helicase C-terminal" evidence="7">
    <location>
        <begin position="465"/>
        <end position="622"/>
    </location>
</feature>
<dbReference type="InterPro" id="IPR036691">
    <property type="entry name" value="Endo/exonu/phosph_ase_sf"/>
</dbReference>
<feature type="compositionally biased region" description="Basic and acidic residues" evidence="5">
    <location>
        <begin position="832"/>
        <end position="849"/>
    </location>
</feature>
<dbReference type="Gene3D" id="3.40.50.10810">
    <property type="entry name" value="Tandem AAA-ATPase domain"/>
    <property type="match status" value="1"/>
</dbReference>
<dbReference type="InterPro" id="IPR050496">
    <property type="entry name" value="SNF2_RAD54_helicase_repair"/>
</dbReference>
<dbReference type="InterPro" id="IPR049730">
    <property type="entry name" value="SNF2/RAD54-like_C"/>
</dbReference>
<dbReference type="Gene3D" id="3.60.10.10">
    <property type="entry name" value="Endonuclease/exonuclease/phosphatase"/>
    <property type="match status" value="1"/>
</dbReference>
<dbReference type="InterPro" id="IPR014001">
    <property type="entry name" value="Helicase_ATP-bd"/>
</dbReference>
<gene>
    <name evidence="8" type="ORF">KUDE01_008038</name>
</gene>
<dbReference type="PROSITE" id="PS51194">
    <property type="entry name" value="HELICASE_CTER"/>
    <property type="match status" value="1"/>
</dbReference>
<evidence type="ECO:0000313" key="9">
    <source>
        <dbReference type="Proteomes" id="UP001228049"/>
    </source>
</evidence>
<dbReference type="SMART" id="SM00490">
    <property type="entry name" value="HELICc"/>
    <property type="match status" value="1"/>
</dbReference>
<evidence type="ECO:0000256" key="1">
    <source>
        <dbReference type="ARBA" id="ARBA00004123"/>
    </source>
</evidence>
<dbReference type="FunFam" id="3.40.50.10810:FF:000019">
    <property type="entry name" value="DNA excision repair protein ERCC-6-like 2 isoform X1"/>
    <property type="match status" value="1"/>
</dbReference>
<feature type="domain" description="Helicase ATP-binding" evidence="6">
    <location>
        <begin position="137"/>
        <end position="273"/>
    </location>
</feature>
<keyword evidence="3" id="KW-0067">ATP-binding</keyword>
<dbReference type="EMBL" id="JASDAP010000013">
    <property type="protein sequence ID" value="KAK1892967.1"/>
    <property type="molecule type" value="Genomic_DNA"/>
</dbReference>
<dbReference type="GO" id="GO:0004386">
    <property type="term" value="F:helicase activity"/>
    <property type="evidence" value="ECO:0007669"/>
    <property type="project" value="UniProtKB-KW"/>
</dbReference>
<keyword evidence="9" id="KW-1185">Reference proteome</keyword>
<dbReference type="SUPFAM" id="SSF56219">
    <property type="entry name" value="DNase I-like"/>
    <property type="match status" value="1"/>
</dbReference>
<dbReference type="CDD" id="cd09076">
    <property type="entry name" value="L1-EN"/>
    <property type="match status" value="1"/>
</dbReference>
<name>A0AAD9C1R8_DISEL</name>
<evidence type="ECO:0000256" key="4">
    <source>
        <dbReference type="ARBA" id="ARBA00023242"/>
    </source>
</evidence>
<dbReference type="PANTHER" id="PTHR45629:SF7">
    <property type="entry name" value="DNA EXCISION REPAIR PROTEIN ERCC-6-RELATED"/>
    <property type="match status" value="1"/>
</dbReference>
<comment type="subcellular location">
    <subcellularLocation>
        <location evidence="1">Nucleus</location>
    </subcellularLocation>
</comment>
<feature type="region of interest" description="Disordered" evidence="5">
    <location>
        <begin position="663"/>
        <end position="748"/>
    </location>
</feature>
<keyword evidence="3" id="KW-0347">Helicase</keyword>
<protein>
    <submittedName>
        <fullName evidence="8">DNA excision repair protein ERCC-6-like 2</fullName>
    </submittedName>
</protein>
<dbReference type="PANTHER" id="PTHR45629">
    <property type="entry name" value="SNF2/RAD54 FAMILY MEMBER"/>
    <property type="match status" value="1"/>
</dbReference>
<dbReference type="GO" id="GO:0016787">
    <property type="term" value="F:hydrolase activity"/>
    <property type="evidence" value="ECO:0007669"/>
    <property type="project" value="UniProtKB-KW"/>
</dbReference>
<evidence type="ECO:0000313" key="8">
    <source>
        <dbReference type="EMBL" id="KAK1892967.1"/>
    </source>
</evidence>